<dbReference type="RefSeq" id="XP_056753491.1">
    <property type="nucleotide sequence ID" value="XM_056897706.1"/>
</dbReference>
<feature type="compositionally biased region" description="Basic and acidic residues" evidence="5">
    <location>
        <begin position="163"/>
        <end position="175"/>
    </location>
</feature>
<keyword evidence="4" id="KW-0175">Coiled coil</keyword>
<feature type="compositionally biased region" description="Polar residues" evidence="5">
    <location>
        <begin position="1192"/>
        <end position="1211"/>
    </location>
</feature>
<dbReference type="GO" id="GO:0005856">
    <property type="term" value="C:cytoskeleton"/>
    <property type="evidence" value="ECO:0007669"/>
    <property type="project" value="TreeGrafter"/>
</dbReference>
<name>A0AAD6E8A0_9EURO</name>
<protein>
    <recommendedName>
        <fullName evidence="8">Rootletin</fullName>
    </recommendedName>
</protein>
<reference evidence="6" key="1">
    <citation type="journal article" date="2023" name="IMA Fungus">
        <title>Comparative genomic study of the Penicillium genus elucidates a diverse pangenome and 15 lateral gene transfer events.</title>
        <authorList>
            <person name="Petersen C."/>
            <person name="Sorensen T."/>
            <person name="Nielsen M.R."/>
            <person name="Sondergaard T.E."/>
            <person name="Sorensen J.L."/>
            <person name="Fitzpatrick D.A."/>
            <person name="Frisvad J.C."/>
            <person name="Nielsen K.L."/>
        </authorList>
    </citation>
    <scope>NUCLEOTIDE SEQUENCE</scope>
    <source>
        <strain evidence="6">IBT 12815</strain>
    </source>
</reference>
<comment type="catalytic activity">
    <reaction evidence="2">
        <text>L-threonyl-[protein] + ATP = O-phospho-L-threonyl-[protein] + ADP + H(+)</text>
        <dbReference type="Rhea" id="RHEA:46608"/>
        <dbReference type="Rhea" id="RHEA-COMP:11060"/>
        <dbReference type="Rhea" id="RHEA-COMP:11605"/>
        <dbReference type="ChEBI" id="CHEBI:15378"/>
        <dbReference type="ChEBI" id="CHEBI:30013"/>
        <dbReference type="ChEBI" id="CHEBI:30616"/>
        <dbReference type="ChEBI" id="CHEBI:61977"/>
        <dbReference type="ChEBI" id="CHEBI:456216"/>
        <dbReference type="EC" id="2.7.11.1"/>
    </reaction>
</comment>
<accession>A0AAD6E8A0</accession>
<evidence type="ECO:0000313" key="6">
    <source>
        <dbReference type="EMBL" id="KAJ5603693.1"/>
    </source>
</evidence>
<feature type="region of interest" description="Disordered" evidence="5">
    <location>
        <begin position="1132"/>
        <end position="1297"/>
    </location>
</feature>
<evidence type="ECO:0000256" key="1">
    <source>
        <dbReference type="ARBA" id="ARBA00022553"/>
    </source>
</evidence>
<evidence type="ECO:0000256" key="3">
    <source>
        <dbReference type="ARBA" id="ARBA00048679"/>
    </source>
</evidence>
<evidence type="ECO:0000256" key="4">
    <source>
        <dbReference type="SAM" id="Coils"/>
    </source>
</evidence>
<proteinExistence type="predicted"/>
<feature type="compositionally biased region" description="Basic and acidic residues" evidence="5">
    <location>
        <begin position="1158"/>
        <end position="1184"/>
    </location>
</feature>
<feature type="compositionally biased region" description="Polar residues" evidence="5">
    <location>
        <begin position="1261"/>
        <end position="1276"/>
    </location>
</feature>
<dbReference type="Proteomes" id="UP001213799">
    <property type="component" value="Unassembled WGS sequence"/>
</dbReference>
<sequence length="1297" mass="143407">MESSETPRLLLQRPESSGIDVIDFSFSKPASHKPLYSRNLNKQPTIPHPAVGNAQSSREPIGEEAGRNYQLPWPDTPLNPRNVRKEGIPKPSSPARQSVYSRPSSRLSTAAETNKDSGSRPTPGDLVKQSFGQEKAVIVARPNEPTGTPRKTTGPAGRAVDTSQERVVDIEKTGEADSALPDPPQVQQPRRGRHGISEFPCSRVPLTPINSQLQASKRRYAPEKEASSKQQAPLVGGKNGVQLSEDDLFELLITRMRQREESEQAATVIQRQVTDENTGLKEENLNLQDRLKKCQGQLSKTSSESRFQCAQIDKWRAKLGTFKGVLNELGREYGVVREQARELKEATMSLDKEKSEIQHSLDEIRLKVSNSAETIQDQRERLSISEATVAGLREALDHSEKRGDLVKTQLSNEKKRIATLEAYIQNESQSQSRHLALVRNDQRKMAEKLDSACELFTTSCFKSQDNILSKLSPALERCLASVQGLKEQCCAETVNIQDFTNGVHEATSRFNSLAGQVASDVDRSTEMSKTMFQALREAFQAIEGNFGPHSSIFKQLANSETCYGNLQQRLQNVGPMLGSLDASIKAVGITETDLVRELEMFGQKLSNARIPAGNPVLEMEVSNKFAENTQLQLQLQEILIEVESLRKQLANKSSENQHLQHALTESVTNEQASKSQNSRLEIEKTALQGELQLLEQRIREELGAAGIKLQGEMTAKLEQQVQGLETEKAKLERDFKNLQTQFATTESSLTEAENERLAKASMLLASQKRIMELNVSCSKYTAEAKANEVETNLLKGSELGLLTEKERLLEQLEQAKGKTIELETCLELNTKSVTLKEKVIQEAEKRVEMLEVEMAQKNEELAATKDNLAILKSRSTGLEKLREEADAEMISLLGRAQEAESWQATIREGIAKVIEVHPDEPFEQTWQKLEDIIQPSISQPSITGETSCTKLHSTENVEAIEGINLALEPREGEHGNHLETNELTQGALKTTGNMEKTDGPLAPNICSPPKASKHGDCVDSLPKSPAGHGHIVPFSSLHDRISRENSPSLFNDPAELEMLFMSTPDLPGALVPDDALQKAQEYQKVPAEPLKTGRDLNEPNPAIGIQPLIAGDSKAGRLQSALEKICSSIVDKSAKQEQSNTKRKVVSFEGTRVTTQTEVDKARRMSDATDNSSGRESENKEVKRTQKRTYSRLHQSVAQSETSIEMTTEMQPANKALAGRSEQGSMDKTDHPSNANPRPPKRPRNAADGPERRLSPKGLASGSSRGNAAGQASTIRGKSMRRTRGDRYNQRFSQDAG</sequence>
<evidence type="ECO:0000256" key="5">
    <source>
        <dbReference type="SAM" id="MobiDB-lite"/>
    </source>
</evidence>
<comment type="catalytic activity">
    <reaction evidence="3">
        <text>L-seryl-[protein] + ATP = O-phospho-L-seryl-[protein] + ADP + H(+)</text>
        <dbReference type="Rhea" id="RHEA:17989"/>
        <dbReference type="Rhea" id="RHEA-COMP:9863"/>
        <dbReference type="Rhea" id="RHEA-COMP:11604"/>
        <dbReference type="ChEBI" id="CHEBI:15378"/>
        <dbReference type="ChEBI" id="CHEBI:29999"/>
        <dbReference type="ChEBI" id="CHEBI:30616"/>
        <dbReference type="ChEBI" id="CHEBI:83421"/>
        <dbReference type="ChEBI" id="CHEBI:456216"/>
        <dbReference type="EC" id="2.7.11.1"/>
    </reaction>
</comment>
<evidence type="ECO:0000313" key="7">
    <source>
        <dbReference type="Proteomes" id="UP001213799"/>
    </source>
</evidence>
<dbReference type="GO" id="GO:0005737">
    <property type="term" value="C:cytoplasm"/>
    <property type="evidence" value="ECO:0007669"/>
    <property type="project" value="TreeGrafter"/>
</dbReference>
<evidence type="ECO:0008006" key="8">
    <source>
        <dbReference type="Google" id="ProtNLM"/>
    </source>
</evidence>
<dbReference type="PANTHER" id="PTHR22988:SF71">
    <property type="entry name" value="CITRON RHO-INTERACTING KINASE"/>
    <property type="match status" value="1"/>
</dbReference>
<keyword evidence="1" id="KW-0597">Phosphoprotein</keyword>
<keyword evidence="7" id="KW-1185">Reference proteome</keyword>
<reference evidence="6" key="2">
    <citation type="submission" date="2023-01" db="EMBL/GenBank/DDBJ databases">
        <authorList>
            <person name="Petersen C."/>
        </authorList>
    </citation>
    <scope>NUCLEOTIDE SEQUENCE</scope>
    <source>
        <strain evidence="6">IBT 12815</strain>
    </source>
</reference>
<feature type="coiled-coil region" evidence="4">
    <location>
        <begin position="326"/>
        <end position="356"/>
    </location>
</feature>
<feature type="region of interest" description="Disordered" evidence="5">
    <location>
        <begin position="28"/>
        <end position="239"/>
    </location>
</feature>
<evidence type="ECO:0000256" key="2">
    <source>
        <dbReference type="ARBA" id="ARBA00047899"/>
    </source>
</evidence>
<dbReference type="InterPro" id="IPR050839">
    <property type="entry name" value="Rho-assoc_Ser/Thr_Kinase"/>
</dbReference>
<feature type="coiled-coil region" evidence="4">
    <location>
        <begin position="802"/>
        <end position="874"/>
    </location>
</feature>
<dbReference type="GeneID" id="81587948"/>
<dbReference type="PANTHER" id="PTHR22988">
    <property type="entry name" value="MYOTONIC DYSTROPHY S/T KINASE-RELATED"/>
    <property type="match status" value="1"/>
</dbReference>
<feature type="region of interest" description="Disordered" evidence="5">
    <location>
        <begin position="656"/>
        <end position="678"/>
    </location>
</feature>
<dbReference type="GO" id="GO:0004674">
    <property type="term" value="F:protein serine/threonine kinase activity"/>
    <property type="evidence" value="ECO:0007669"/>
    <property type="project" value="UniProtKB-EC"/>
</dbReference>
<dbReference type="EMBL" id="JAQJAE010000003">
    <property type="protein sequence ID" value="KAJ5603693.1"/>
    <property type="molecule type" value="Genomic_DNA"/>
</dbReference>
<feature type="compositionally biased region" description="Polar residues" evidence="5">
    <location>
        <begin position="94"/>
        <end position="112"/>
    </location>
</feature>
<organism evidence="6 7">
    <name type="scientific">Penicillium hordei</name>
    <dbReference type="NCBI Taxonomy" id="40994"/>
    <lineage>
        <taxon>Eukaryota</taxon>
        <taxon>Fungi</taxon>
        <taxon>Dikarya</taxon>
        <taxon>Ascomycota</taxon>
        <taxon>Pezizomycotina</taxon>
        <taxon>Eurotiomycetes</taxon>
        <taxon>Eurotiomycetidae</taxon>
        <taxon>Eurotiales</taxon>
        <taxon>Aspergillaceae</taxon>
        <taxon>Penicillium</taxon>
    </lineage>
</organism>
<dbReference type="GO" id="GO:0031032">
    <property type="term" value="P:actomyosin structure organization"/>
    <property type="evidence" value="ECO:0007669"/>
    <property type="project" value="TreeGrafter"/>
</dbReference>
<gene>
    <name evidence="6" type="ORF">N7537_006649</name>
</gene>
<comment type="caution">
    <text evidence="6">The sequence shown here is derived from an EMBL/GenBank/DDBJ whole genome shotgun (WGS) entry which is preliminary data.</text>
</comment>